<dbReference type="Proteomes" id="UP000887580">
    <property type="component" value="Unplaced"/>
</dbReference>
<organism evidence="1 2">
    <name type="scientific">Panagrolaimus sp. PS1159</name>
    <dbReference type="NCBI Taxonomy" id="55785"/>
    <lineage>
        <taxon>Eukaryota</taxon>
        <taxon>Metazoa</taxon>
        <taxon>Ecdysozoa</taxon>
        <taxon>Nematoda</taxon>
        <taxon>Chromadorea</taxon>
        <taxon>Rhabditida</taxon>
        <taxon>Tylenchina</taxon>
        <taxon>Panagrolaimomorpha</taxon>
        <taxon>Panagrolaimoidea</taxon>
        <taxon>Panagrolaimidae</taxon>
        <taxon>Panagrolaimus</taxon>
    </lineage>
</organism>
<name>A0AC35FZ36_9BILA</name>
<sequence>MATKDNCLFLKDKFSGNNNSNISDNGDQYLNLNLNQNQKYSNFSPIQSNSKLNNDKFCDSTIFDNREDKRNLQTWNKSSDSRFITLNDKTEGVKKNWKKNDSLNFKNNSTFSLHISAYENSTEATVFDDSFNENDKKVLIKEKSSFGSTFVIQNPFEFPRQQNDNVSEPEMSQFRASQRLLNPNEASNNDQQMINRSLPQSYTEFRNRNRESTVGNFVTF</sequence>
<reference evidence="2" key="1">
    <citation type="submission" date="2022-11" db="UniProtKB">
        <authorList>
            <consortium name="WormBaseParasite"/>
        </authorList>
    </citation>
    <scope>IDENTIFICATION</scope>
</reference>
<proteinExistence type="predicted"/>
<dbReference type="WBParaSite" id="PS1159_v2.g22452.t1">
    <property type="protein sequence ID" value="PS1159_v2.g22452.t1"/>
    <property type="gene ID" value="PS1159_v2.g22452"/>
</dbReference>
<accession>A0AC35FZ36</accession>
<protein>
    <submittedName>
        <fullName evidence="2">Uncharacterized protein</fullName>
    </submittedName>
</protein>
<evidence type="ECO:0000313" key="1">
    <source>
        <dbReference type="Proteomes" id="UP000887580"/>
    </source>
</evidence>
<evidence type="ECO:0000313" key="2">
    <source>
        <dbReference type="WBParaSite" id="PS1159_v2.g22452.t1"/>
    </source>
</evidence>